<proteinExistence type="predicted"/>
<keyword evidence="2" id="KW-1185">Reference proteome</keyword>
<dbReference type="Proteomes" id="UP000814140">
    <property type="component" value="Unassembled WGS sequence"/>
</dbReference>
<name>A0ACB8TEA8_9AGAM</name>
<reference evidence="1" key="1">
    <citation type="submission" date="2021-03" db="EMBL/GenBank/DDBJ databases">
        <authorList>
            <consortium name="DOE Joint Genome Institute"/>
            <person name="Ahrendt S."/>
            <person name="Looney B.P."/>
            <person name="Miyauchi S."/>
            <person name="Morin E."/>
            <person name="Drula E."/>
            <person name="Courty P.E."/>
            <person name="Chicoki N."/>
            <person name="Fauchery L."/>
            <person name="Kohler A."/>
            <person name="Kuo A."/>
            <person name="Labutti K."/>
            <person name="Pangilinan J."/>
            <person name="Lipzen A."/>
            <person name="Riley R."/>
            <person name="Andreopoulos W."/>
            <person name="He G."/>
            <person name="Johnson J."/>
            <person name="Barry K.W."/>
            <person name="Grigoriev I.V."/>
            <person name="Nagy L."/>
            <person name="Hibbett D."/>
            <person name="Henrissat B."/>
            <person name="Matheny P.B."/>
            <person name="Labbe J."/>
            <person name="Martin F."/>
        </authorList>
    </citation>
    <scope>NUCLEOTIDE SEQUENCE</scope>
    <source>
        <strain evidence="1">HHB10654</strain>
    </source>
</reference>
<evidence type="ECO:0000313" key="2">
    <source>
        <dbReference type="Proteomes" id="UP000814140"/>
    </source>
</evidence>
<sequence>MSGFKNFAIVGAGNFGTFVVDEFLKAKTTGAVDKVVLLTRPDSVRKFAAAGADVIAVDYADRVALAAALTGIDVVVSTLGRVSAIGVGPQAAVAAAAKEAGVGLFVPSEFGGVAEGTGGMAAEKGNFRAYLQAIGLAYVLFYTGVFADYAWSPLTGAYRMVGLGISTGKVSVGGDGNALISFTARADVARFVVCALTKLPVERLENQAIRIEGDRQSFNQIFKAYEQRSGHRLEVAYRTVPELQAALRANPKDMGSQMHLSWASGEAIVGTPDNNLYPDWNPKKVIDVLVP</sequence>
<organism evidence="1 2">
    <name type="scientific">Artomyces pyxidatus</name>
    <dbReference type="NCBI Taxonomy" id="48021"/>
    <lineage>
        <taxon>Eukaryota</taxon>
        <taxon>Fungi</taxon>
        <taxon>Dikarya</taxon>
        <taxon>Basidiomycota</taxon>
        <taxon>Agaricomycotina</taxon>
        <taxon>Agaricomycetes</taxon>
        <taxon>Russulales</taxon>
        <taxon>Auriscalpiaceae</taxon>
        <taxon>Artomyces</taxon>
    </lineage>
</organism>
<comment type="caution">
    <text evidence="1">The sequence shown here is derived from an EMBL/GenBank/DDBJ whole genome shotgun (WGS) entry which is preliminary data.</text>
</comment>
<accession>A0ACB8TEA8</accession>
<dbReference type="EMBL" id="MU277192">
    <property type="protein sequence ID" value="KAI0066750.1"/>
    <property type="molecule type" value="Genomic_DNA"/>
</dbReference>
<protein>
    <submittedName>
        <fullName evidence="1">NAD-P-binding protein</fullName>
    </submittedName>
</protein>
<evidence type="ECO:0000313" key="1">
    <source>
        <dbReference type="EMBL" id="KAI0066750.1"/>
    </source>
</evidence>
<gene>
    <name evidence="1" type="ORF">BV25DRAFT_1796319</name>
</gene>
<reference evidence="1" key="2">
    <citation type="journal article" date="2022" name="New Phytol.">
        <title>Evolutionary transition to the ectomycorrhizal habit in the genomes of a hyperdiverse lineage of mushroom-forming fungi.</title>
        <authorList>
            <person name="Looney B."/>
            <person name="Miyauchi S."/>
            <person name="Morin E."/>
            <person name="Drula E."/>
            <person name="Courty P.E."/>
            <person name="Kohler A."/>
            <person name="Kuo A."/>
            <person name="LaButti K."/>
            <person name="Pangilinan J."/>
            <person name="Lipzen A."/>
            <person name="Riley R."/>
            <person name="Andreopoulos W."/>
            <person name="He G."/>
            <person name="Johnson J."/>
            <person name="Nolan M."/>
            <person name="Tritt A."/>
            <person name="Barry K.W."/>
            <person name="Grigoriev I.V."/>
            <person name="Nagy L.G."/>
            <person name="Hibbett D."/>
            <person name="Henrissat B."/>
            <person name="Matheny P.B."/>
            <person name="Labbe J."/>
            <person name="Martin F.M."/>
        </authorList>
    </citation>
    <scope>NUCLEOTIDE SEQUENCE</scope>
    <source>
        <strain evidence="1">HHB10654</strain>
    </source>
</reference>